<comment type="subcellular location">
    <subcellularLocation>
        <location evidence="1">Membrane</location>
        <topology evidence="1">Multi-pass membrane protein</topology>
    </subcellularLocation>
</comment>
<feature type="transmembrane region" description="Helical" evidence="6">
    <location>
        <begin position="228"/>
        <end position="248"/>
    </location>
</feature>
<dbReference type="Pfam" id="PF03073">
    <property type="entry name" value="TspO_MBR"/>
    <property type="match status" value="1"/>
</dbReference>
<reference evidence="7 8" key="1">
    <citation type="submission" date="2019-07" db="EMBL/GenBank/DDBJ databases">
        <title>Quadrisphaera sp. strain DD2A genome sequencing and assembly.</title>
        <authorList>
            <person name="Kim I."/>
        </authorList>
    </citation>
    <scope>NUCLEOTIDE SEQUENCE [LARGE SCALE GENOMIC DNA]</scope>
    <source>
        <strain evidence="7 8">DD2A</strain>
    </source>
</reference>
<dbReference type="PANTHER" id="PTHR33802">
    <property type="entry name" value="SI:CH211-161H7.5-RELATED"/>
    <property type="match status" value="1"/>
</dbReference>
<evidence type="ECO:0000256" key="3">
    <source>
        <dbReference type="ARBA" id="ARBA00022692"/>
    </source>
</evidence>
<dbReference type="OrthoDB" id="5189031at2"/>
<comment type="caution">
    <text evidence="7">The sequence shown here is derived from an EMBL/GenBank/DDBJ whole genome shotgun (WGS) entry which is preliminary data.</text>
</comment>
<gene>
    <name evidence="7" type="ORF">FMM08_06745</name>
</gene>
<dbReference type="GO" id="GO:0016020">
    <property type="term" value="C:membrane"/>
    <property type="evidence" value="ECO:0007669"/>
    <property type="project" value="UniProtKB-SubCell"/>
</dbReference>
<keyword evidence="3 6" id="KW-0812">Transmembrane</keyword>
<feature type="transmembrane region" description="Helical" evidence="6">
    <location>
        <begin position="126"/>
        <end position="144"/>
    </location>
</feature>
<dbReference type="RefSeq" id="WP_147925572.1">
    <property type="nucleotide sequence ID" value="NZ_VKAC01000003.1"/>
</dbReference>
<dbReference type="Gene3D" id="1.20.1260.100">
    <property type="entry name" value="TspO/MBR protein"/>
    <property type="match status" value="1"/>
</dbReference>
<evidence type="ECO:0000256" key="4">
    <source>
        <dbReference type="ARBA" id="ARBA00022989"/>
    </source>
</evidence>
<protein>
    <submittedName>
        <fullName evidence="7">Tryptophan-rich sensory protein</fullName>
    </submittedName>
</protein>
<sequence>MSSSPTAAARLGTADRRSSDGTRTAAVAVSAVVAVVGGFLGSGAVVGTPIAQAAGGALSASSTLVAPAGPAFAIWSVVYAGLVALAVHQLLPSQRHDERQRATGWWVVASLLLNAAWILVVQAGSVLGSLVAILALLAVLVVAFSRLRSTASSSRGGARSSLQPVLLDGVIGLYLGWVSIATVANASAALVAGGAPATGALATALAVVVLVVAAGVGWVLAVAGRGRVAPALSLAWGLAWIAVGRWSGQPEAPVVSVVAVVAAVLVLAAPLVVRARGVRPAA</sequence>
<organism evidence="7 8">
    <name type="scientific">Quadrisphaera setariae</name>
    <dbReference type="NCBI Taxonomy" id="2593304"/>
    <lineage>
        <taxon>Bacteria</taxon>
        <taxon>Bacillati</taxon>
        <taxon>Actinomycetota</taxon>
        <taxon>Actinomycetes</taxon>
        <taxon>Kineosporiales</taxon>
        <taxon>Kineosporiaceae</taxon>
        <taxon>Quadrisphaera</taxon>
    </lineage>
</organism>
<feature type="transmembrane region" description="Helical" evidence="6">
    <location>
        <begin position="200"/>
        <end position="221"/>
    </location>
</feature>
<feature type="transmembrane region" description="Helical" evidence="6">
    <location>
        <begin position="165"/>
        <end position="188"/>
    </location>
</feature>
<dbReference type="PANTHER" id="PTHR33802:SF1">
    <property type="entry name" value="XK-RELATED PROTEIN"/>
    <property type="match status" value="1"/>
</dbReference>
<keyword evidence="5 6" id="KW-0472">Membrane</keyword>
<evidence type="ECO:0000256" key="6">
    <source>
        <dbReference type="SAM" id="Phobius"/>
    </source>
</evidence>
<accession>A0A5C8ZGU6</accession>
<feature type="transmembrane region" description="Helical" evidence="6">
    <location>
        <begin position="71"/>
        <end position="91"/>
    </location>
</feature>
<proteinExistence type="inferred from homology"/>
<feature type="transmembrane region" description="Helical" evidence="6">
    <location>
        <begin position="25"/>
        <end position="51"/>
    </location>
</feature>
<evidence type="ECO:0000313" key="7">
    <source>
        <dbReference type="EMBL" id="TXR57152.1"/>
    </source>
</evidence>
<dbReference type="InterPro" id="IPR038330">
    <property type="entry name" value="TspO/MBR-related_sf"/>
</dbReference>
<name>A0A5C8ZGU6_9ACTN</name>
<evidence type="ECO:0000256" key="2">
    <source>
        <dbReference type="ARBA" id="ARBA00007524"/>
    </source>
</evidence>
<keyword evidence="8" id="KW-1185">Reference proteome</keyword>
<evidence type="ECO:0000256" key="5">
    <source>
        <dbReference type="ARBA" id="ARBA00023136"/>
    </source>
</evidence>
<dbReference type="Proteomes" id="UP000321234">
    <property type="component" value="Unassembled WGS sequence"/>
</dbReference>
<dbReference type="EMBL" id="VKAC01000003">
    <property type="protein sequence ID" value="TXR57152.1"/>
    <property type="molecule type" value="Genomic_DNA"/>
</dbReference>
<dbReference type="InterPro" id="IPR004307">
    <property type="entry name" value="TspO_MBR"/>
</dbReference>
<feature type="transmembrane region" description="Helical" evidence="6">
    <location>
        <begin position="254"/>
        <end position="273"/>
    </location>
</feature>
<evidence type="ECO:0000313" key="8">
    <source>
        <dbReference type="Proteomes" id="UP000321234"/>
    </source>
</evidence>
<dbReference type="AlphaFoldDB" id="A0A5C8ZGU6"/>
<comment type="similarity">
    <text evidence="2">Belongs to the TspO/BZRP family.</text>
</comment>
<feature type="transmembrane region" description="Helical" evidence="6">
    <location>
        <begin position="103"/>
        <end position="120"/>
    </location>
</feature>
<keyword evidence="4 6" id="KW-1133">Transmembrane helix</keyword>
<evidence type="ECO:0000256" key="1">
    <source>
        <dbReference type="ARBA" id="ARBA00004141"/>
    </source>
</evidence>